<evidence type="ECO:0000256" key="1">
    <source>
        <dbReference type="SAM" id="Phobius"/>
    </source>
</evidence>
<dbReference type="GeneID" id="87834890"/>
<feature type="transmembrane region" description="Helical" evidence="1">
    <location>
        <begin position="7"/>
        <end position="27"/>
    </location>
</feature>
<keyword evidence="1" id="KW-0812">Transmembrane</keyword>
<reference evidence="2" key="1">
    <citation type="journal article" date="2023" name="Mol. Phylogenet. Evol.">
        <title>Genome-scale phylogeny and comparative genomics of the fungal order Sordariales.</title>
        <authorList>
            <person name="Hensen N."/>
            <person name="Bonometti L."/>
            <person name="Westerberg I."/>
            <person name="Brannstrom I.O."/>
            <person name="Guillou S."/>
            <person name="Cros-Aarteil S."/>
            <person name="Calhoun S."/>
            <person name="Haridas S."/>
            <person name="Kuo A."/>
            <person name="Mondo S."/>
            <person name="Pangilinan J."/>
            <person name="Riley R."/>
            <person name="LaButti K."/>
            <person name="Andreopoulos B."/>
            <person name="Lipzen A."/>
            <person name="Chen C."/>
            <person name="Yan M."/>
            <person name="Daum C."/>
            <person name="Ng V."/>
            <person name="Clum A."/>
            <person name="Steindorff A."/>
            <person name="Ohm R.A."/>
            <person name="Martin F."/>
            <person name="Silar P."/>
            <person name="Natvig D.O."/>
            <person name="Lalanne C."/>
            <person name="Gautier V."/>
            <person name="Ament-Velasquez S.L."/>
            <person name="Kruys A."/>
            <person name="Hutchinson M.I."/>
            <person name="Powell A.J."/>
            <person name="Barry K."/>
            <person name="Miller A.N."/>
            <person name="Grigoriev I.V."/>
            <person name="Debuchy R."/>
            <person name="Gladieux P."/>
            <person name="Hiltunen Thoren M."/>
            <person name="Johannesson H."/>
        </authorList>
    </citation>
    <scope>NUCLEOTIDE SEQUENCE</scope>
    <source>
        <strain evidence="2">CBS 168.71</strain>
    </source>
</reference>
<name>A0AAE0HPD8_9PEZI</name>
<keyword evidence="1" id="KW-0472">Membrane</keyword>
<dbReference type="AlphaFoldDB" id="A0AAE0HPD8"/>
<reference evidence="2" key="2">
    <citation type="submission" date="2023-06" db="EMBL/GenBank/DDBJ databases">
        <authorList>
            <consortium name="Lawrence Berkeley National Laboratory"/>
            <person name="Haridas S."/>
            <person name="Hensen N."/>
            <person name="Bonometti L."/>
            <person name="Westerberg I."/>
            <person name="Brannstrom I.O."/>
            <person name="Guillou S."/>
            <person name="Cros-Aarteil S."/>
            <person name="Calhoun S."/>
            <person name="Kuo A."/>
            <person name="Mondo S."/>
            <person name="Pangilinan J."/>
            <person name="Riley R."/>
            <person name="Labutti K."/>
            <person name="Andreopoulos B."/>
            <person name="Lipzen A."/>
            <person name="Chen C."/>
            <person name="Yanf M."/>
            <person name="Daum C."/>
            <person name="Ng V."/>
            <person name="Clum A."/>
            <person name="Steindorff A."/>
            <person name="Ohm R."/>
            <person name="Martin F."/>
            <person name="Silar P."/>
            <person name="Natvig D."/>
            <person name="Lalanne C."/>
            <person name="Gautier V."/>
            <person name="Ament-Velasquez S.L."/>
            <person name="Kruys A."/>
            <person name="Hutchinson M.I."/>
            <person name="Powell A.J."/>
            <person name="Barry K."/>
            <person name="Miller A.N."/>
            <person name="Grigoriev I.V."/>
            <person name="Debuchy R."/>
            <person name="Gladieux P."/>
            <person name="Thoren M.H."/>
            <person name="Johannesson H."/>
        </authorList>
    </citation>
    <scope>NUCLEOTIDE SEQUENCE</scope>
    <source>
        <strain evidence="2">CBS 168.71</strain>
    </source>
</reference>
<evidence type="ECO:0000313" key="3">
    <source>
        <dbReference type="Proteomes" id="UP001278766"/>
    </source>
</evidence>
<sequence length="81" mass="9488">MASGGQCFLRFDLALDAFFPFLFWLPMYETPNNRLFLLCLGCCGRHINHPLSLRYIFFFALLDHGLSSIMFWFSILIFPCI</sequence>
<organism evidence="2 3">
    <name type="scientific">Chaetomium fimeti</name>
    <dbReference type="NCBI Taxonomy" id="1854472"/>
    <lineage>
        <taxon>Eukaryota</taxon>
        <taxon>Fungi</taxon>
        <taxon>Dikarya</taxon>
        <taxon>Ascomycota</taxon>
        <taxon>Pezizomycotina</taxon>
        <taxon>Sordariomycetes</taxon>
        <taxon>Sordariomycetidae</taxon>
        <taxon>Sordariales</taxon>
        <taxon>Chaetomiaceae</taxon>
        <taxon>Chaetomium</taxon>
    </lineage>
</organism>
<accession>A0AAE0HPD8</accession>
<evidence type="ECO:0000313" key="2">
    <source>
        <dbReference type="EMBL" id="KAK3300310.1"/>
    </source>
</evidence>
<keyword evidence="1" id="KW-1133">Transmembrane helix</keyword>
<keyword evidence="3" id="KW-1185">Reference proteome</keyword>
<dbReference type="RefSeq" id="XP_062663824.1">
    <property type="nucleotide sequence ID" value="XM_062797942.1"/>
</dbReference>
<comment type="caution">
    <text evidence="2">The sequence shown here is derived from an EMBL/GenBank/DDBJ whole genome shotgun (WGS) entry which is preliminary data.</text>
</comment>
<feature type="transmembrane region" description="Helical" evidence="1">
    <location>
        <begin position="55"/>
        <end position="78"/>
    </location>
</feature>
<dbReference type="EMBL" id="JAUEPN010000001">
    <property type="protein sequence ID" value="KAK3300310.1"/>
    <property type="molecule type" value="Genomic_DNA"/>
</dbReference>
<proteinExistence type="predicted"/>
<gene>
    <name evidence="2" type="ORF">B0H64DRAFT_12076</name>
</gene>
<dbReference type="Proteomes" id="UP001278766">
    <property type="component" value="Unassembled WGS sequence"/>
</dbReference>
<protein>
    <submittedName>
        <fullName evidence="2">Uncharacterized protein</fullName>
    </submittedName>
</protein>